<evidence type="ECO:0000313" key="1">
    <source>
        <dbReference type="EMBL" id="MBW0554521.1"/>
    </source>
</evidence>
<name>A0A9Q3J315_9BASI</name>
<dbReference type="AlphaFoldDB" id="A0A9Q3J315"/>
<dbReference type="Proteomes" id="UP000765509">
    <property type="component" value="Unassembled WGS sequence"/>
</dbReference>
<gene>
    <name evidence="1" type="ORF">O181_094236</name>
</gene>
<organism evidence="1 2">
    <name type="scientific">Austropuccinia psidii MF-1</name>
    <dbReference type="NCBI Taxonomy" id="1389203"/>
    <lineage>
        <taxon>Eukaryota</taxon>
        <taxon>Fungi</taxon>
        <taxon>Dikarya</taxon>
        <taxon>Basidiomycota</taxon>
        <taxon>Pucciniomycotina</taxon>
        <taxon>Pucciniomycetes</taxon>
        <taxon>Pucciniales</taxon>
        <taxon>Sphaerophragmiaceae</taxon>
        <taxon>Austropuccinia</taxon>
    </lineage>
</organism>
<comment type="caution">
    <text evidence="1">The sequence shown here is derived from an EMBL/GenBank/DDBJ whole genome shotgun (WGS) entry which is preliminary data.</text>
</comment>
<sequence>MALHGENAVEVELSEELSNKHPPFPASLIKPYKPSDAEKLPLRKKATQAIPPIESSGVKNITKVLKTRQMRTNKVREYLVSYSDPTCEDGWLEKMTYPKLLNFSEISETLQITILQSNILF</sequence>
<dbReference type="OrthoDB" id="3064439at2759"/>
<protein>
    <submittedName>
        <fullName evidence="1">Uncharacterized protein</fullName>
    </submittedName>
</protein>
<dbReference type="EMBL" id="AVOT02061237">
    <property type="protein sequence ID" value="MBW0554521.1"/>
    <property type="molecule type" value="Genomic_DNA"/>
</dbReference>
<keyword evidence="2" id="KW-1185">Reference proteome</keyword>
<accession>A0A9Q3J315</accession>
<reference evidence="1" key="1">
    <citation type="submission" date="2021-03" db="EMBL/GenBank/DDBJ databases">
        <title>Draft genome sequence of rust myrtle Austropuccinia psidii MF-1, a brazilian biotype.</title>
        <authorList>
            <person name="Quecine M.C."/>
            <person name="Pachon D.M.R."/>
            <person name="Bonatelli M.L."/>
            <person name="Correr F.H."/>
            <person name="Franceschini L.M."/>
            <person name="Leite T.F."/>
            <person name="Margarido G.R.A."/>
            <person name="Almeida C.A."/>
            <person name="Ferrarezi J.A."/>
            <person name="Labate C.A."/>
        </authorList>
    </citation>
    <scope>NUCLEOTIDE SEQUENCE</scope>
    <source>
        <strain evidence="1">MF-1</strain>
    </source>
</reference>
<evidence type="ECO:0000313" key="2">
    <source>
        <dbReference type="Proteomes" id="UP000765509"/>
    </source>
</evidence>
<proteinExistence type="predicted"/>